<gene>
    <name evidence="1" type="ORF">METZ01_LOCUS235404</name>
</gene>
<name>A0A382H5L2_9ZZZZ</name>
<feature type="non-terminal residue" evidence="1">
    <location>
        <position position="58"/>
    </location>
</feature>
<sequence>MQDKPRKGSPIIGVQNKPGRIKLLTVGQNITEYSTHWFRAYNRSDFKEYLKITSYLEA</sequence>
<accession>A0A382H5L2</accession>
<dbReference type="AlphaFoldDB" id="A0A382H5L2"/>
<proteinExistence type="predicted"/>
<evidence type="ECO:0000313" key="1">
    <source>
        <dbReference type="EMBL" id="SVB82550.1"/>
    </source>
</evidence>
<protein>
    <submittedName>
        <fullName evidence="1">Uncharacterized protein</fullName>
    </submittedName>
</protein>
<reference evidence="1" key="1">
    <citation type="submission" date="2018-05" db="EMBL/GenBank/DDBJ databases">
        <authorList>
            <person name="Lanie J.A."/>
            <person name="Ng W.-L."/>
            <person name="Kazmierczak K.M."/>
            <person name="Andrzejewski T.M."/>
            <person name="Davidsen T.M."/>
            <person name="Wayne K.J."/>
            <person name="Tettelin H."/>
            <person name="Glass J.I."/>
            <person name="Rusch D."/>
            <person name="Podicherti R."/>
            <person name="Tsui H.-C.T."/>
            <person name="Winkler M.E."/>
        </authorList>
    </citation>
    <scope>NUCLEOTIDE SEQUENCE</scope>
</reference>
<dbReference type="EMBL" id="UINC01059296">
    <property type="protein sequence ID" value="SVB82550.1"/>
    <property type="molecule type" value="Genomic_DNA"/>
</dbReference>
<organism evidence="1">
    <name type="scientific">marine metagenome</name>
    <dbReference type="NCBI Taxonomy" id="408172"/>
    <lineage>
        <taxon>unclassified sequences</taxon>
        <taxon>metagenomes</taxon>
        <taxon>ecological metagenomes</taxon>
    </lineage>
</organism>